<proteinExistence type="predicted"/>
<reference evidence="1 2" key="1">
    <citation type="submission" date="2017-04" db="EMBL/GenBank/DDBJ databases">
        <authorList>
            <person name="Afonso C.L."/>
            <person name="Miller P.J."/>
            <person name="Scott M.A."/>
            <person name="Spackman E."/>
            <person name="Goraichik I."/>
            <person name="Dimitrov K.M."/>
            <person name="Suarez D.L."/>
            <person name="Swayne D.E."/>
        </authorList>
    </citation>
    <scope>NUCLEOTIDE SEQUENCE [LARGE SCALE GENOMIC DNA]</scope>
    <source>
        <strain evidence="1 2">ToBE</strain>
    </source>
</reference>
<protein>
    <submittedName>
        <fullName evidence="1">Uncharacterized protein</fullName>
    </submittedName>
</protein>
<dbReference type="Proteomes" id="UP000192569">
    <property type="component" value="Chromosome I"/>
</dbReference>
<accession>A0A1W1VEJ8</accession>
<organism evidence="1 2">
    <name type="scientific">Thermanaeromonas toyohensis ToBE</name>
    <dbReference type="NCBI Taxonomy" id="698762"/>
    <lineage>
        <taxon>Bacteria</taxon>
        <taxon>Bacillati</taxon>
        <taxon>Bacillota</taxon>
        <taxon>Clostridia</taxon>
        <taxon>Neomoorellales</taxon>
        <taxon>Neomoorellaceae</taxon>
        <taxon>Thermanaeromonas</taxon>
    </lineage>
</organism>
<name>A0A1W1VEJ8_9FIRM</name>
<dbReference type="EMBL" id="LT838272">
    <property type="protein sequence ID" value="SMB91374.1"/>
    <property type="molecule type" value="Genomic_DNA"/>
</dbReference>
<dbReference type="AlphaFoldDB" id="A0A1W1VEJ8"/>
<keyword evidence="2" id="KW-1185">Reference proteome</keyword>
<gene>
    <name evidence="1" type="ORF">SAMN00808754_0430</name>
</gene>
<evidence type="ECO:0000313" key="1">
    <source>
        <dbReference type="EMBL" id="SMB91374.1"/>
    </source>
</evidence>
<sequence>MPGELVHPSFLNFIRSLKPYMGRTALQYTELVENLLELLGTEQAKRIQDGFASLREKKTARVSILEPSPDRDVERDPPQGRDPFILFLILILLILSFDK</sequence>
<evidence type="ECO:0000313" key="2">
    <source>
        <dbReference type="Proteomes" id="UP000192569"/>
    </source>
</evidence>